<dbReference type="AlphaFoldDB" id="A0A6B3R6L8"/>
<reference evidence="2 3" key="1">
    <citation type="submission" date="2020-02" db="EMBL/GenBank/DDBJ databases">
        <title>Flavobacteriaceae Psychroflexus bacterium YR1-1, complete genome.</title>
        <authorList>
            <person name="Li Y."/>
            <person name="Wu S."/>
        </authorList>
    </citation>
    <scope>NUCLEOTIDE SEQUENCE [LARGE SCALE GENOMIC DNA]</scope>
    <source>
        <strain evidence="2 3">YR1-1</strain>
    </source>
</reference>
<evidence type="ECO:0000313" key="2">
    <source>
        <dbReference type="EMBL" id="NEV93451.1"/>
    </source>
</evidence>
<keyword evidence="1" id="KW-0812">Transmembrane</keyword>
<gene>
    <name evidence="2" type="ORF">G3567_04710</name>
</gene>
<evidence type="ECO:0000256" key="1">
    <source>
        <dbReference type="SAM" id="Phobius"/>
    </source>
</evidence>
<protein>
    <submittedName>
        <fullName evidence="2">Uncharacterized protein</fullName>
    </submittedName>
</protein>
<evidence type="ECO:0000313" key="3">
    <source>
        <dbReference type="Proteomes" id="UP000478505"/>
    </source>
</evidence>
<dbReference type="EMBL" id="JAAIKD010000002">
    <property type="protein sequence ID" value="NEV93451.1"/>
    <property type="molecule type" value="Genomic_DNA"/>
</dbReference>
<organism evidence="2 3">
    <name type="scientific">Psychroflexus aurantiacus</name>
    <dbReference type="NCBI Taxonomy" id="2709310"/>
    <lineage>
        <taxon>Bacteria</taxon>
        <taxon>Pseudomonadati</taxon>
        <taxon>Bacteroidota</taxon>
        <taxon>Flavobacteriia</taxon>
        <taxon>Flavobacteriales</taxon>
        <taxon>Flavobacteriaceae</taxon>
        <taxon>Psychroflexus</taxon>
    </lineage>
</organism>
<name>A0A6B3R6L8_9FLAO</name>
<keyword evidence="1" id="KW-0472">Membrane</keyword>
<proteinExistence type="predicted"/>
<dbReference type="Proteomes" id="UP000478505">
    <property type="component" value="Unassembled WGS sequence"/>
</dbReference>
<dbReference type="RefSeq" id="WP_164004163.1">
    <property type="nucleotide sequence ID" value="NZ_JAAIKD010000002.1"/>
</dbReference>
<feature type="transmembrane region" description="Helical" evidence="1">
    <location>
        <begin position="180"/>
        <end position="198"/>
    </location>
</feature>
<keyword evidence="3" id="KW-1185">Reference proteome</keyword>
<accession>A0A6B3R6L8</accession>
<comment type="caution">
    <text evidence="2">The sequence shown here is derived from an EMBL/GenBank/DDBJ whole genome shotgun (WGS) entry which is preliminary data.</text>
</comment>
<keyword evidence="1" id="KW-1133">Transmembrane helix</keyword>
<sequence length="324" mass="37725">MNHNQSKNSFDKGQAFEDFVENVLFPAQHYELMHKTNDYNQNSDRYVYDSKKPDFRFRSRLTGREFHVEAKYRSKAYKNEYDILSDTQVKSFQTIHTGKVPIFVALGYGDKANNPEYVSFIPYAINHEKKVTATTALQYNIPKQAVKSTLLDTYSEKLKLEPKTETNITSKKVSIPNKKAYWVASGVLILMASIYFVIATGTDQTSNLKERIETYYQLSDANNTKELANYISPEMTYWYGIKNPTTVEVLENIENYRSEYPYAESSLDWDSFSITEKPDGRFYATYSLNYKVKPKNNNQLKNFDLKVLTIWDQDLKLVSIKELQ</sequence>